<dbReference type="SUPFAM" id="SSF55874">
    <property type="entry name" value="ATPase domain of HSP90 chaperone/DNA topoisomerase II/histidine kinase"/>
    <property type="match status" value="1"/>
</dbReference>
<dbReference type="AlphaFoldDB" id="A0A318SI96"/>
<dbReference type="OrthoDB" id="9782588at2"/>
<dbReference type="PANTHER" id="PTHR24421">
    <property type="entry name" value="NITRATE/NITRITE SENSOR PROTEIN NARX-RELATED"/>
    <property type="match status" value="1"/>
</dbReference>
<evidence type="ECO:0000256" key="5">
    <source>
        <dbReference type="SAM" id="Coils"/>
    </source>
</evidence>
<dbReference type="SMART" id="SM00448">
    <property type="entry name" value="REC"/>
    <property type="match status" value="1"/>
</dbReference>
<keyword evidence="1" id="KW-0808">Transferase</keyword>
<feature type="coiled-coil region" evidence="5">
    <location>
        <begin position="139"/>
        <end position="166"/>
    </location>
</feature>
<dbReference type="CDD" id="cd16917">
    <property type="entry name" value="HATPase_UhpB-NarQ-NarX-like"/>
    <property type="match status" value="1"/>
</dbReference>
<feature type="modified residue" description="4-aspartylphosphate" evidence="4">
    <location>
        <position position="64"/>
    </location>
</feature>
<dbReference type="Gene3D" id="3.30.565.10">
    <property type="entry name" value="Histidine kinase-like ATPase, C-terminal domain"/>
    <property type="match status" value="1"/>
</dbReference>
<dbReference type="PANTHER" id="PTHR24421:SF58">
    <property type="entry name" value="SIGNAL TRANSDUCTION HISTIDINE-PROTEIN KINASE_PHOSPHATASE UHPB"/>
    <property type="match status" value="1"/>
</dbReference>
<keyword evidence="9" id="KW-1185">Reference proteome</keyword>
<dbReference type="GO" id="GO:0016020">
    <property type="term" value="C:membrane"/>
    <property type="evidence" value="ECO:0007669"/>
    <property type="project" value="InterPro"/>
</dbReference>
<evidence type="ECO:0000313" key="9">
    <source>
        <dbReference type="Proteomes" id="UP000247540"/>
    </source>
</evidence>
<name>A0A318SI96_9BURK</name>
<dbReference type="EMBL" id="QJTC01000033">
    <property type="protein sequence ID" value="PYE73754.1"/>
    <property type="molecule type" value="Genomic_DNA"/>
</dbReference>
<gene>
    <name evidence="8" type="ORF">DFQ15_13320</name>
</gene>
<dbReference type="PROSITE" id="PS50110">
    <property type="entry name" value="RESPONSE_REGULATORY"/>
    <property type="match status" value="1"/>
</dbReference>
<evidence type="ECO:0000256" key="3">
    <source>
        <dbReference type="ARBA" id="ARBA00023012"/>
    </source>
</evidence>
<evidence type="ECO:0000259" key="7">
    <source>
        <dbReference type="PROSITE" id="PS50110"/>
    </source>
</evidence>
<evidence type="ECO:0000256" key="1">
    <source>
        <dbReference type="ARBA" id="ARBA00022679"/>
    </source>
</evidence>
<feature type="region of interest" description="Disordered" evidence="6">
    <location>
        <begin position="364"/>
        <end position="383"/>
    </location>
</feature>
<keyword evidence="4" id="KW-0597">Phosphoprotein</keyword>
<dbReference type="Pfam" id="PF02518">
    <property type="entry name" value="HATPase_c"/>
    <property type="match status" value="1"/>
</dbReference>
<keyword evidence="5" id="KW-0175">Coiled coil</keyword>
<evidence type="ECO:0000256" key="4">
    <source>
        <dbReference type="PROSITE-ProRule" id="PRU00169"/>
    </source>
</evidence>
<keyword evidence="3" id="KW-0902">Two-component regulatory system</keyword>
<dbReference type="Proteomes" id="UP000247540">
    <property type="component" value="Unassembled WGS sequence"/>
</dbReference>
<dbReference type="Gene3D" id="1.20.5.1930">
    <property type="match status" value="1"/>
</dbReference>
<feature type="compositionally biased region" description="Acidic residues" evidence="6">
    <location>
        <begin position="372"/>
        <end position="383"/>
    </location>
</feature>
<evidence type="ECO:0000313" key="8">
    <source>
        <dbReference type="EMBL" id="PYE73754.1"/>
    </source>
</evidence>
<keyword evidence="2" id="KW-0418">Kinase</keyword>
<protein>
    <submittedName>
        <fullName evidence="8">Response regulator receiver domain-containing protein</fullName>
    </submittedName>
</protein>
<dbReference type="InterPro" id="IPR011006">
    <property type="entry name" value="CheY-like_superfamily"/>
</dbReference>
<sequence>MQPYASSDSPMLRILHLEDSDTDHALVRHTLQRSGAPFEMCRVETLDALRSALDAGGFDAVVADYRLPGFTAVDAWEAVSARGAAALPPFVLLSGAIGEAAAVDAIRRGISDYLLKDDMAKLPHVIARSIEVRHARLAREDAVRDLAASERRLAELTEHLQTSIEQERAAIAREIHDDIGGALTAVKFDLAWIARHATEDGMQRHAQAAGDMLRHAIGASQRIMMNLRPPILDQGLTAAIQWLVEGFERRTGIAVQVHAPLKKPALSAEVELVAYRTAQEALTNITKYAQCTAVTIDISDGGGLLTLEVSDNGRGLPAGARDTPKAFGLRGLQERAKTVDGWLDISSAPGQGTALVLSVPLPGAAGSAALPDPDEEEEGEAAP</sequence>
<dbReference type="InterPro" id="IPR050482">
    <property type="entry name" value="Sensor_HK_TwoCompSys"/>
</dbReference>
<dbReference type="InterPro" id="IPR003594">
    <property type="entry name" value="HATPase_dom"/>
</dbReference>
<accession>A0A318SI96</accession>
<comment type="caution">
    <text evidence="8">The sequence shown here is derived from an EMBL/GenBank/DDBJ whole genome shotgun (WGS) entry which is preliminary data.</text>
</comment>
<dbReference type="InterPro" id="IPR001789">
    <property type="entry name" value="Sig_transdc_resp-reg_receiver"/>
</dbReference>
<dbReference type="GO" id="GO:0000155">
    <property type="term" value="F:phosphorelay sensor kinase activity"/>
    <property type="evidence" value="ECO:0007669"/>
    <property type="project" value="InterPro"/>
</dbReference>
<dbReference type="Gene3D" id="3.40.50.2300">
    <property type="match status" value="1"/>
</dbReference>
<evidence type="ECO:0000256" key="2">
    <source>
        <dbReference type="ARBA" id="ARBA00022777"/>
    </source>
</evidence>
<dbReference type="GO" id="GO:0046983">
    <property type="term" value="F:protein dimerization activity"/>
    <property type="evidence" value="ECO:0007669"/>
    <property type="project" value="InterPro"/>
</dbReference>
<feature type="domain" description="Response regulatory" evidence="7">
    <location>
        <begin position="13"/>
        <end position="131"/>
    </location>
</feature>
<dbReference type="InterPro" id="IPR036890">
    <property type="entry name" value="HATPase_C_sf"/>
</dbReference>
<dbReference type="CDD" id="cd00156">
    <property type="entry name" value="REC"/>
    <property type="match status" value="1"/>
</dbReference>
<reference evidence="8 9" key="1">
    <citation type="submission" date="2018-06" db="EMBL/GenBank/DDBJ databases">
        <title>Genomic Encyclopedia of Type Strains, Phase III (KMG-III): the genomes of soil and plant-associated and newly described type strains.</title>
        <authorList>
            <person name="Whitman W."/>
        </authorList>
    </citation>
    <scope>NUCLEOTIDE SEQUENCE [LARGE SCALE GENOMIC DNA]</scope>
    <source>
        <strain evidence="8 9">CECT 7646</strain>
    </source>
</reference>
<organism evidence="8 9">
    <name type="scientific">Xylophilus ampelinus</name>
    <dbReference type="NCBI Taxonomy" id="54067"/>
    <lineage>
        <taxon>Bacteria</taxon>
        <taxon>Pseudomonadati</taxon>
        <taxon>Pseudomonadota</taxon>
        <taxon>Betaproteobacteria</taxon>
        <taxon>Burkholderiales</taxon>
        <taxon>Xylophilus</taxon>
    </lineage>
</organism>
<dbReference type="InterPro" id="IPR011712">
    <property type="entry name" value="Sig_transdc_His_kin_sub3_dim/P"/>
</dbReference>
<dbReference type="SUPFAM" id="SSF52172">
    <property type="entry name" value="CheY-like"/>
    <property type="match status" value="1"/>
</dbReference>
<dbReference type="Pfam" id="PF07730">
    <property type="entry name" value="HisKA_3"/>
    <property type="match status" value="1"/>
</dbReference>
<proteinExistence type="predicted"/>
<evidence type="ECO:0000256" key="6">
    <source>
        <dbReference type="SAM" id="MobiDB-lite"/>
    </source>
</evidence>